<dbReference type="InterPro" id="IPR036397">
    <property type="entry name" value="RNaseH_sf"/>
</dbReference>
<dbReference type="EMBL" id="BART01016129">
    <property type="protein sequence ID" value="GAG77857.1"/>
    <property type="molecule type" value="Genomic_DNA"/>
</dbReference>
<dbReference type="InterPro" id="IPR012337">
    <property type="entry name" value="RNaseH-like_sf"/>
</dbReference>
<comment type="caution">
    <text evidence="2">The sequence shown here is derived from an EMBL/GenBank/DDBJ whole genome shotgun (WGS) entry which is preliminary data.</text>
</comment>
<evidence type="ECO:0000259" key="1">
    <source>
        <dbReference type="PROSITE" id="PS50994"/>
    </source>
</evidence>
<dbReference type="InterPro" id="IPR050900">
    <property type="entry name" value="Transposase_IS3/IS150/IS904"/>
</dbReference>
<feature type="domain" description="Integrase catalytic" evidence="1">
    <location>
        <begin position="101"/>
        <end position="265"/>
    </location>
</feature>
<sequence length="281" mass="32596">QFGITRQAHYQKVKREVQRQAEDEIILEMVRQVRRKHPRMGARKLLFKIQPMLATEDLQIGRDRLFSLLRERDMLVQPKKAYRRTTIPGYWRTPNLLPGLTISLPNQVWVCDITYLEVEVGRFAYLFLLMDLYSRFIVGWHVATSLAADGAVDSLQMGLQQLPEIEKSFIHHSDHGVQYTSRSYMEILFQKGIRPSMGEVGNCYDNIFAERVIGTLKNEYCLDARFTDHNQVQMAVKEAIHYYNTDRPHLSLNLAVPIDVYLGIYHDVSPVLIPESVSCII</sequence>
<dbReference type="PANTHER" id="PTHR46889">
    <property type="entry name" value="TRANSPOSASE INSF FOR INSERTION SEQUENCE IS3B-RELATED"/>
    <property type="match status" value="1"/>
</dbReference>
<dbReference type="GO" id="GO:0003676">
    <property type="term" value="F:nucleic acid binding"/>
    <property type="evidence" value="ECO:0007669"/>
    <property type="project" value="InterPro"/>
</dbReference>
<dbReference type="PANTHER" id="PTHR46889:SF5">
    <property type="entry name" value="INTEGRASE PROTEIN"/>
    <property type="match status" value="1"/>
</dbReference>
<reference evidence="2" key="1">
    <citation type="journal article" date="2014" name="Front. Microbiol.">
        <title>High frequency of phylogenetically diverse reductive dehalogenase-homologous genes in deep subseafloor sedimentary metagenomes.</title>
        <authorList>
            <person name="Kawai M."/>
            <person name="Futagami T."/>
            <person name="Toyoda A."/>
            <person name="Takaki Y."/>
            <person name="Nishi S."/>
            <person name="Hori S."/>
            <person name="Arai W."/>
            <person name="Tsubouchi T."/>
            <person name="Morono Y."/>
            <person name="Uchiyama I."/>
            <person name="Ito T."/>
            <person name="Fujiyama A."/>
            <person name="Inagaki F."/>
            <person name="Takami H."/>
        </authorList>
    </citation>
    <scope>NUCLEOTIDE SEQUENCE</scope>
    <source>
        <strain evidence="2">Expedition CK06-06</strain>
    </source>
</reference>
<feature type="non-terminal residue" evidence="2">
    <location>
        <position position="1"/>
    </location>
</feature>
<evidence type="ECO:0000313" key="2">
    <source>
        <dbReference type="EMBL" id="GAG77857.1"/>
    </source>
</evidence>
<dbReference type="InterPro" id="IPR048020">
    <property type="entry name" value="Transpos_IS3"/>
</dbReference>
<dbReference type="NCBIfam" id="NF033516">
    <property type="entry name" value="transpos_IS3"/>
    <property type="match status" value="1"/>
</dbReference>
<accession>X1B987</accession>
<dbReference type="Pfam" id="PF00665">
    <property type="entry name" value="rve"/>
    <property type="match status" value="1"/>
</dbReference>
<name>X1B987_9ZZZZ</name>
<dbReference type="InterPro" id="IPR001584">
    <property type="entry name" value="Integrase_cat-core"/>
</dbReference>
<dbReference type="GO" id="GO:0015074">
    <property type="term" value="P:DNA integration"/>
    <property type="evidence" value="ECO:0007669"/>
    <property type="project" value="InterPro"/>
</dbReference>
<protein>
    <recommendedName>
        <fullName evidence="1">Integrase catalytic domain-containing protein</fullName>
    </recommendedName>
</protein>
<dbReference type="Pfam" id="PF13333">
    <property type="entry name" value="rve_2"/>
    <property type="match status" value="1"/>
</dbReference>
<proteinExistence type="predicted"/>
<dbReference type="Gene3D" id="3.30.420.10">
    <property type="entry name" value="Ribonuclease H-like superfamily/Ribonuclease H"/>
    <property type="match status" value="1"/>
</dbReference>
<gene>
    <name evidence="2" type="ORF">S01H4_31115</name>
</gene>
<dbReference type="AlphaFoldDB" id="X1B987"/>
<organism evidence="2">
    <name type="scientific">marine sediment metagenome</name>
    <dbReference type="NCBI Taxonomy" id="412755"/>
    <lineage>
        <taxon>unclassified sequences</taxon>
        <taxon>metagenomes</taxon>
        <taxon>ecological metagenomes</taxon>
    </lineage>
</organism>
<dbReference type="PROSITE" id="PS50994">
    <property type="entry name" value="INTEGRASE"/>
    <property type="match status" value="1"/>
</dbReference>
<dbReference type="SUPFAM" id="SSF53098">
    <property type="entry name" value="Ribonuclease H-like"/>
    <property type="match status" value="1"/>
</dbReference>